<dbReference type="PANTHER" id="PTHR34698">
    <property type="entry name" value="5-OXOPROLINASE SUBUNIT B"/>
    <property type="match status" value="1"/>
</dbReference>
<dbReference type="SMART" id="SM00796">
    <property type="entry name" value="AHS1"/>
    <property type="match status" value="1"/>
</dbReference>
<dbReference type="EMBL" id="QUSX01000002">
    <property type="protein sequence ID" value="RRQ48699.1"/>
    <property type="molecule type" value="Genomic_DNA"/>
</dbReference>
<accession>A0A3R8RMD4</accession>
<evidence type="ECO:0000256" key="2">
    <source>
        <dbReference type="ARBA" id="ARBA00022801"/>
    </source>
</evidence>
<dbReference type="NCBIfam" id="TIGR00370">
    <property type="entry name" value="5-oxoprolinase subunit PxpB"/>
    <property type="match status" value="1"/>
</dbReference>
<evidence type="ECO:0000313" key="6">
    <source>
        <dbReference type="Proteomes" id="UP000286990"/>
    </source>
</evidence>
<evidence type="ECO:0000313" key="5">
    <source>
        <dbReference type="EMBL" id="RRQ48699.1"/>
    </source>
</evidence>
<gene>
    <name evidence="5" type="primary">pxpB</name>
    <name evidence="5" type="ORF">DZC72_13550</name>
</gene>
<keyword evidence="6" id="KW-1185">Reference proteome</keyword>
<dbReference type="AlphaFoldDB" id="A0A3R8RMD4"/>
<sequence>MIHPPISLKPYGRHAILIEWPNEVSETILESILDFEDFLIRDCLNEREWETISAYNSLLLVHPKLEIDFPEFSQSIKEWYERSKGGVAREKVLWKLPVSYDKAFGIDLDEVANRLGMGTDDIIKLHTESVYTVYGIGFVPGFMYLGGVPQELEIPRKPTPRLKVKKGSVGIAGRQTGIYPQESPGGWNIIGNCPIPLFDRNKKNPCFVNVGDKIQFQKVSLGEYELHKIEAEVGIYKPEKVLLDA</sequence>
<dbReference type="InterPro" id="IPR029000">
    <property type="entry name" value="Cyclophilin-like_dom_sf"/>
</dbReference>
<evidence type="ECO:0000256" key="1">
    <source>
        <dbReference type="ARBA" id="ARBA00022741"/>
    </source>
</evidence>
<feature type="domain" description="Carboxyltransferase" evidence="4">
    <location>
        <begin position="6"/>
        <end position="208"/>
    </location>
</feature>
<proteinExistence type="predicted"/>
<dbReference type="RefSeq" id="WP_125223419.1">
    <property type="nucleotide sequence ID" value="NZ_QUSX01000002.1"/>
</dbReference>
<dbReference type="SUPFAM" id="SSF160467">
    <property type="entry name" value="PH0987 N-terminal domain-like"/>
    <property type="match status" value="1"/>
</dbReference>
<protein>
    <submittedName>
        <fullName evidence="5">5-oxoprolinase subunit PxpB</fullName>
        <ecNumber evidence="5">3.5.2.9</ecNumber>
    </submittedName>
</protein>
<dbReference type="InterPro" id="IPR010016">
    <property type="entry name" value="PxpB"/>
</dbReference>
<keyword evidence="1" id="KW-0547">Nucleotide-binding</keyword>
<name>A0A3R8RMD4_9FLAO</name>
<comment type="caution">
    <text evidence="5">The sequence shown here is derived from an EMBL/GenBank/DDBJ whole genome shotgun (WGS) entry which is preliminary data.</text>
</comment>
<dbReference type="Gene3D" id="2.40.100.10">
    <property type="entry name" value="Cyclophilin-like"/>
    <property type="match status" value="1"/>
</dbReference>
<dbReference type="Gene3D" id="3.30.1360.40">
    <property type="match status" value="1"/>
</dbReference>
<dbReference type="Pfam" id="PF02682">
    <property type="entry name" value="CT_C_D"/>
    <property type="match status" value="1"/>
</dbReference>
<dbReference type="SUPFAM" id="SSF50891">
    <property type="entry name" value="Cyclophilin-like"/>
    <property type="match status" value="1"/>
</dbReference>
<dbReference type="EC" id="3.5.2.9" evidence="5"/>
<dbReference type="OrthoDB" id="9778567at2"/>
<dbReference type="GO" id="GO:0005524">
    <property type="term" value="F:ATP binding"/>
    <property type="evidence" value="ECO:0007669"/>
    <property type="project" value="UniProtKB-KW"/>
</dbReference>
<dbReference type="GO" id="GO:0017168">
    <property type="term" value="F:5-oxoprolinase (ATP-hydrolyzing) activity"/>
    <property type="evidence" value="ECO:0007669"/>
    <property type="project" value="UniProtKB-EC"/>
</dbReference>
<keyword evidence="2 5" id="KW-0378">Hydrolase</keyword>
<keyword evidence="3" id="KW-0067">ATP-binding</keyword>
<organism evidence="5 6">
    <name type="scientific">Maribacter algicola</name>
    <dbReference type="NCBI Taxonomy" id="2498892"/>
    <lineage>
        <taxon>Bacteria</taxon>
        <taxon>Pseudomonadati</taxon>
        <taxon>Bacteroidota</taxon>
        <taxon>Flavobacteriia</taxon>
        <taxon>Flavobacteriales</taxon>
        <taxon>Flavobacteriaceae</taxon>
        <taxon>Maribacter</taxon>
    </lineage>
</organism>
<evidence type="ECO:0000256" key="3">
    <source>
        <dbReference type="ARBA" id="ARBA00022840"/>
    </source>
</evidence>
<evidence type="ECO:0000259" key="4">
    <source>
        <dbReference type="SMART" id="SM00796"/>
    </source>
</evidence>
<dbReference type="Proteomes" id="UP000286990">
    <property type="component" value="Unassembled WGS sequence"/>
</dbReference>
<reference evidence="6" key="2">
    <citation type="submission" date="2018-12" db="EMBL/GenBank/DDBJ databases">
        <title>Maribacter lutimaris sp. nov., isolated from marine sediment.</title>
        <authorList>
            <person name="Kim K.K."/>
        </authorList>
    </citation>
    <scope>NUCLEOTIDE SEQUENCE [LARGE SCALE GENOMIC DNA]</scope>
    <source>
        <strain evidence="6">PoM-212</strain>
    </source>
</reference>
<dbReference type="InterPro" id="IPR003833">
    <property type="entry name" value="CT_C_D"/>
</dbReference>
<reference evidence="6" key="1">
    <citation type="submission" date="2018-08" db="EMBL/GenBank/DDBJ databases">
        <authorList>
            <person name="Khan S.A."/>
            <person name="J S.E."/>
        </authorList>
    </citation>
    <scope>NUCLEOTIDE SEQUENCE [LARGE SCALE GENOMIC DNA]</scope>
    <source>
        <strain evidence="6">PoM-212</strain>
    </source>
</reference>
<dbReference type="PANTHER" id="PTHR34698:SF2">
    <property type="entry name" value="5-OXOPROLINASE SUBUNIT B"/>
    <property type="match status" value="1"/>
</dbReference>